<name>A0A177W811_BATDL</name>
<keyword evidence="5" id="KW-0406">Ion transport</keyword>
<feature type="transmembrane region" description="Helical" evidence="7">
    <location>
        <begin position="255"/>
        <end position="274"/>
    </location>
</feature>
<keyword evidence="6 7" id="KW-0472">Membrane</keyword>
<dbReference type="VEuPathDB" id="FungiDB:BDEG_20031"/>
<keyword evidence="2" id="KW-0813">Transport</keyword>
<dbReference type="EMBL" id="DS022300">
    <property type="protein sequence ID" value="OAJ35794.1"/>
    <property type="molecule type" value="Genomic_DNA"/>
</dbReference>
<comment type="subcellular location">
    <subcellularLocation>
        <location evidence="1">Membrane</location>
        <topology evidence="1">Multi-pass membrane protein</topology>
    </subcellularLocation>
</comment>
<evidence type="ECO:0000313" key="9">
    <source>
        <dbReference type="EMBL" id="OAJ35794.1"/>
    </source>
</evidence>
<dbReference type="InterPro" id="IPR005821">
    <property type="entry name" value="Ion_trans_dom"/>
</dbReference>
<dbReference type="PANTHER" id="PTHR10217:SF435">
    <property type="entry name" value="POTASSIUM VOLTAGE-GATED CHANNEL PROTEIN EAG"/>
    <property type="match status" value="1"/>
</dbReference>
<evidence type="ECO:0000259" key="8">
    <source>
        <dbReference type="Pfam" id="PF00520"/>
    </source>
</evidence>
<dbReference type="InterPro" id="IPR014710">
    <property type="entry name" value="RmlC-like_jellyroll"/>
</dbReference>
<dbReference type="GO" id="GO:0005886">
    <property type="term" value="C:plasma membrane"/>
    <property type="evidence" value="ECO:0007669"/>
    <property type="project" value="TreeGrafter"/>
</dbReference>
<evidence type="ECO:0000256" key="3">
    <source>
        <dbReference type="ARBA" id="ARBA00022692"/>
    </source>
</evidence>
<evidence type="ECO:0000313" key="10">
    <source>
        <dbReference type="Proteomes" id="UP000077115"/>
    </source>
</evidence>
<feature type="transmembrane region" description="Helical" evidence="7">
    <location>
        <begin position="143"/>
        <end position="163"/>
    </location>
</feature>
<keyword evidence="4 7" id="KW-1133">Transmembrane helix</keyword>
<dbReference type="Proteomes" id="UP000077115">
    <property type="component" value="Unassembled WGS sequence"/>
</dbReference>
<dbReference type="SUPFAM" id="SSF51206">
    <property type="entry name" value="cAMP-binding domain-like"/>
    <property type="match status" value="1"/>
</dbReference>
<sequence length="609" mass="70316">MSVVGTSYGTRSHIEGEVHKLPKISKRSIYDKIIYSLDVLVPEDEDEEIFVPRDSFLQQVHHGHVHRWRVQRNTNRNLPEYLTDHLSLDEPYIVMHEKKGLLAAFDLASPFLKKWDALSFALLVFTASVTPWETAFINGPLQINVLFLINILVDLVFFTDMFVQMRTPYRDSQTGKLVRDISRISTKYLRTWFFIDLLSVIPFELLELVKNGKTDLYQLRLLRFLRLARLLKLIRVFRASRKLKQWQVQGGLRMTTVQVLTTIITTLFAMHWLACGYRICAEGSDTSVPAGWVAAYLKSINSTTANIWEIYFVSMYWAASVISLVGNNSSFLAAGSLAEWIYSTFAYIAAYWLAGYFIARTANFLSSSGSVKMNQEVLVDDYLGMLDSLKLDRRLKQKVFEHLADHFSAQTNQRQTKMLRDLPVSLHGFIALEMFLPFIESIPYLEVFIDRDPQMIQDICRLVEIRTCASNNFLFTEGYDGIYFIEHGIVAIEGQVYPSGSLFGRTVLRETIKKNECRALTDVQYFVIPRQDFIAIMDKFPKIKYYAKRWTAWQLVRDYIHTYTKLYFTAAKRGAKLSPPLLSRRPNMAEDELDDIDIAVLDHIADTGF</sequence>
<feature type="transmembrane region" description="Helical" evidence="7">
    <location>
        <begin position="117"/>
        <end position="137"/>
    </location>
</feature>
<dbReference type="Gene3D" id="2.60.120.10">
    <property type="entry name" value="Jelly Rolls"/>
    <property type="match status" value="1"/>
</dbReference>
<dbReference type="SUPFAM" id="SSF81324">
    <property type="entry name" value="Voltage-gated potassium channels"/>
    <property type="match status" value="1"/>
</dbReference>
<dbReference type="Pfam" id="PF00520">
    <property type="entry name" value="Ion_trans"/>
    <property type="match status" value="1"/>
</dbReference>
<dbReference type="PANTHER" id="PTHR10217">
    <property type="entry name" value="VOLTAGE AND LIGAND GATED POTASSIUM CHANNEL"/>
    <property type="match status" value="1"/>
</dbReference>
<evidence type="ECO:0000256" key="1">
    <source>
        <dbReference type="ARBA" id="ARBA00004141"/>
    </source>
</evidence>
<accession>A0A177W811</accession>
<dbReference type="GO" id="GO:0005249">
    <property type="term" value="F:voltage-gated potassium channel activity"/>
    <property type="evidence" value="ECO:0007669"/>
    <property type="project" value="TreeGrafter"/>
</dbReference>
<evidence type="ECO:0000256" key="2">
    <source>
        <dbReference type="ARBA" id="ARBA00022448"/>
    </source>
</evidence>
<evidence type="ECO:0000256" key="5">
    <source>
        <dbReference type="ARBA" id="ARBA00023065"/>
    </source>
</evidence>
<keyword evidence="3 7" id="KW-0812">Transmembrane</keyword>
<organism evidence="9 10">
    <name type="scientific">Batrachochytrium dendrobatidis (strain JEL423)</name>
    <dbReference type="NCBI Taxonomy" id="403673"/>
    <lineage>
        <taxon>Eukaryota</taxon>
        <taxon>Fungi</taxon>
        <taxon>Fungi incertae sedis</taxon>
        <taxon>Chytridiomycota</taxon>
        <taxon>Chytridiomycota incertae sedis</taxon>
        <taxon>Chytridiomycetes</taxon>
        <taxon>Rhizophydiales</taxon>
        <taxon>Rhizophydiales incertae sedis</taxon>
        <taxon>Batrachochytrium</taxon>
    </lineage>
</organism>
<dbReference type="AlphaFoldDB" id="A0A177W811"/>
<evidence type="ECO:0000256" key="7">
    <source>
        <dbReference type="SAM" id="Phobius"/>
    </source>
</evidence>
<reference evidence="9 10" key="2">
    <citation type="submission" date="2016-05" db="EMBL/GenBank/DDBJ databases">
        <title>Lineage-specific infection strategies underlie the spectrum of fungal disease in amphibians.</title>
        <authorList>
            <person name="Cuomo C.A."/>
            <person name="Farrer R.A."/>
            <person name="James T."/>
            <person name="Longcore J."/>
            <person name="Birren B."/>
        </authorList>
    </citation>
    <scope>NUCLEOTIDE SEQUENCE [LARGE SCALE GENOMIC DNA]</scope>
    <source>
        <strain evidence="9 10">JEL423</strain>
    </source>
</reference>
<dbReference type="GO" id="GO:0042391">
    <property type="term" value="P:regulation of membrane potential"/>
    <property type="evidence" value="ECO:0007669"/>
    <property type="project" value="TreeGrafter"/>
</dbReference>
<reference evidence="9 10" key="1">
    <citation type="submission" date="2006-10" db="EMBL/GenBank/DDBJ databases">
        <title>The Genome Sequence of Batrachochytrium dendrobatidis JEL423.</title>
        <authorList>
            <consortium name="The Broad Institute Genome Sequencing Platform"/>
            <person name="Birren B."/>
            <person name="Lander E."/>
            <person name="Galagan J."/>
            <person name="Cuomo C."/>
            <person name="Devon K."/>
            <person name="Jaffe D."/>
            <person name="Butler J."/>
            <person name="Alvarez P."/>
            <person name="Gnerre S."/>
            <person name="Grabherr M."/>
            <person name="Kleber M."/>
            <person name="Mauceli E."/>
            <person name="Brockman W."/>
            <person name="Young S."/>
            <person name="LaButti K."/>
            <person name="Sykes S."/>
            <person name="DeCaprio D."/>
            <person name="Crawford M."/>
            <person name="Koehrsen M."/>
            <person name="Engels R."/>
            <person name="Montgomery P."/>
            <person name="Pearson M."/>
            <person name="Howarth C."/>
            <person name="Larson L."/>
            <person name="White J."/>
            <person name="O'Leary S."/>
            <person name="Kodira C."/>
            <person name="Zeng Q."/>
            <person name="Yandava C."/>
            <person name="Alvarado L."/>
            <person name="Longcore J."/>
            <person name="James T."/>
        </authorList>
    </citation>
    <scope>NUCLEOTIDE SEQUENCE [LARGE SCALE GENOMIC DNA]</scope>
    <source>
        <strain evidence="9 10">JEL423</strain>
    </source>
</reference>
<dbReference type="STRING" id="403673.A0A177W811"/>
<proteinExistence type="predicted"/>
<dbReference type="OrthoDB" id="426293at2759"/>
<feature type="transmembrane region" description="Helical" evidence="7">
    <location>
        <begin position="307"/>
        <end position="325"/>
    </location>
</feature>
<evidence type="ECO:0000256" key="4">
    <source>
        <dbReference type="ARBA" id="ARBA00022989"/>
    </source>
</evidence>
<dbReference type="Gene3D" id="1.10.287.70">
    <property type="match status" value="1"/>
</dbReference>
<dbReference type="InterPro" id="IPR000595">
    <property type="entry name" value="cNMP-bd_dom"/>
</dbReference>
<dbReference type="FunFam" id="1.10.287.70:FF:000318">
    <property type="entry name" value="Cyclic nucleotide-gated potassium channel"/>
    <property type="match status" value="1"/>
</dbReference>
<gene>
    <name evidence="9" type="ORF">BDEG_20031</name>
</gene>
<dbReference type="InterPro" id="IPR050818">
    <property type="entry name" value="KCNH_animal-type"/>
</dbReference>
<dbReference type="CDD" id="cd00038">
    <property type="entry name" value="CAP_ED"/>
    <property type="match status" value="1"/>
</dbReference>
<dbReference type="eggNOG" id="KOG0498">
    <property type="taxonomic scope" value="Eukaryota"/>
</dbReference>
<feature type="domain" description="Ion transport" evidence="8">
    <location>
        <begin position="115"/>
        <end position="358"/>
    </location>
</feature>
<dbReference type="InterPro" id="IPR018490">
    <property type="entry name" value="cNMP-bd_dom_sf"/>
</dbReference>
<feature type="transmembrane region" description="Helical" evidence="7">
    <location>
        <begin position="337"/>
        <end position="359"/>
    </location>
</feature>
<protein>
    <recommendedName>
        <fullName evidence="8">Ion transport domain-containing protein</fullName>
    </recommendedName>
</protein>
<evidence type="ECO:0000256" key="6">
    <source>
        <dbReference type="ARBA" id="ARBA00023136"/>
    </source>
</evidence>